<dbReference type="Gene3D" id="1.25.40.10">
    <property type="entry name" value="Tetratricopeptide repeat domain"/>
    <property type="match status" value="1"/>
</dbReference>
<dbReference type="GO" id="GO:0003677">
    <property type="term" value="F:DNA binding"/>
    <property type="evidence" value="ECO:0007669"/>
    <property type="project" value="UniProtKB-KW"/>
</dbReference>
<dbReference type="RefSeq" id="WP_218822244.1">
    <property type="nucleotide sequence ID" value="NZ_FZOO01000002.1"/>
</dbReference>
<proteinExistence type="predicted"/>
<dbReference type="InterPro" id="IPR051677">
    <property type="entry name" value="AfsR-DnrI-RedD_regulator"/>
</dbReference>
<sequence length="282" mass="29917">MDIRTAHVCLLDGFRVSVDDVPAAELPHCAQRLIAHLSLSGRPARGAVAGRLWPEVSESHAQGSLRSALWRVQRAVPGLVEVSGGALTLAEGVRVDAREFTHWARAVLAPEAPAGVVDPPAAALAGELLPGWYDDWVVLERERLRQLRMHALEVLADRLLLGGRYAEALQVADAAARHEPLRESAHRAVIRVCLAQGDPARAVRVYETFRDALARELGVAPTGRMEDLAARGRVPATAGDRGPGGVPRPRPAADPVPGGRDRRSDGAGERGPAGDGPVTTGA</sequence>
<dbReference type="InterPro" id="IPR011990">
    <property type="entry name" value="TPR-like_helical_dom_sf"/>
</dbReference>
<evidence type="ECO:0000256" key="1">
    <source>
        <dbReference type="SAM" id="MobiDB-lite"/>
    </source>
</evidence>
<evidence type="ECO:0000259" key="2">
    <source>
        <dbReference type="SMART" id="SM01043"/>
    </source>
</evidence>
<name>A0A239C5L6_9ACTN</name>
<organism evidence="3 4">
    <name type="scientific">Geodermatophilus pulveris</name>
    <dbReference type="NCBI Taxonomy" id="1564159"/>
    <lineage>
        <taxon>Bacteria</taxon>
        <taxon>Bacillati</taxon>
        <taxon>Actinomycetota</taxon>
        <taxon>Actinomycetes</taxon>
        <taxon>Geodermatophilales</taxon>
        <taxon>Geodermatophilaceae</taxon>
        <taxon>Geodermatophilus</taxon>
    </lineage>
</organism>
<dbReference type="SUPFAM" id="SSF48452">
    <property type="entry name" value="TPR-like"/>
    <property type="match status" value="1"/>
</dbReference>
<dbReference type="Pfam" id="PF03704">
    <property type="entry name" value="BTAD"/>
    <property type="match status" value="1"/>
</dbReference>
<evidence type="ECO:0000313" key="3">
    <source>
        <dbReference type="EMBL" id="SNS14714.1"/>
    </source>
</evidence>
<keyword evidence="3" id="KW-0238">DNA-binding</keyword>
<dbReference type="InterPro" id="IPR005158">
    <property type="entry name" value="BTAD"/>
</dbReference>
<reference evidence="4" key="1">
    <citation type="submission" date="2017-06" db="EMBL/GenBank/DDBJ databases">
        <authorList>
            <person name="Varghese N."/>
            <person name="Submissions S."/>
        </authorList>
    </citation>
    <scope>NUCLEOTIDE SEQUENCE [LARGE SCALE GENOMIC DNA]</scope>
    <source>
        <strain evidence="4">DSM 46839</strain>
    </source>
</reference>
<gene>
    <name evidence="3" type="ORF">SAMN06893096_102226</name>
</gene>
<feature type="domain" description="Bacterial transcriptional activator" evidence="2">
    <location>
        <begin position="95"/>
        <end position="233"/>
    </location>
</feature>
<feature type="region of interest" description="Disordered" evidence="1">
    <location>
        <begin position="228"/>
        <end position="282"/>
    </location>
</feature>
<accession>A0A239C5L6</accession>
<keyword evidence="4" id="KW-1185">Reference proteome</keyword>
<dbReference type="Proteomes" id="UP000198373">
    <property type="component" value="Unassembled WGS sequence"/>
</dbReference>
<dbReference type="EMBL" id="FZOO01000002">
    <property type="protein sequence ID" value="SNS14714.1"/>
    <property type="molecule type" value="Genomic_DNA"/>
</dbReference>
<feature type="compositionally biased region" description="Basic and acidic residues" evidence="1">
    <location>
        <begin position="259"/>
        <end position="268"/>
    </location>
</feature>
<evidence type="ECO:0000313" key="4">
    <source>
        <dbReference type="Proteomes" id="UP000198373"/>
    </source>
</evidence>
<dbReference type="PANTHER" id="PTHR35807">
    <property type="entry name" value="TRANSCRIPTIONAL REGULATOR REDD-RELATED"/>
    <property type="match status" value="1"/>
</dbReference>
<protein>
    <submittedName>
        <fullName evidence="3">DNA-binding transcriptional activator of the SARP family</fullName>
    </submittedName>
</protein>
<dbReference type="SMART" id="SM01043">
    <property type="entry name" value="BTAD"/>
    <property type="match status" value="1"/>
</dbReference>
<dbReference type="AlphaFoldDB" id="A0A239C5L6"/>